<evidence type="ECO:0000313" key="6">
    <source>
        <dbReference type="RefSeq" id="XP_060676084.1"/>
    </source>
</evidence>
<sequence length="646" mass="73739">MHNLRLLKIYNQNPRWCIIDGTFQDAINMRETYFGSLNLPSSKIYVQKTGCVIDKQCKVCLPHGLEYLPDALRYLYWEEYPLTSLPSKFSPENLVELTMTHSWLKQLWDGVQNLGNLRKIDLRYSQHLTEIPNLSLASNLESINLKRCASLLELASHFGYLNKVSYLNVRYCSNLKILSKIPQNIKYLDLRGTAVAELPPSFLCLYKLADLYPGKPTTCHCNFAGSTFNPNSLESLDTSTSYIRALPTTIKQLPSLIVLDLEGCINISWLKSLKSSLTIVKCSKLEKLVGKLESVECMRFLHLGPAPKKLLPSIDMIRQLQKSSGASYKDFGHNIYGQLTHLTPNVKLPLDQHMMSTLKSLQILDLSYCNIEFITTSIKRLYNLYRLDIRCCKSLKYLPDQLPSTLQQLEASGCTSLEKVPSLSHAVKRCWNQNKAREKKLSEDFIFLNCPKLDQNSKNNIIEDALLRLLRQAALADIPTANLFVQKYHPHGSARVNVCCPGSEIPMWSNYQTLGTSTTIKLPPDWSDAELLGFAVCAVVEFEMFFSDEECSPSTSTSPCDNRILKSSYLFQWLEPTYFNGTVTEVRYSMHPVQIEDRYIELCNVKRYGIRPLSAQDAKNVFNLNQHNDDDDDEEEDQSHFKRLSQ</sequence>
<name>A0ABM4AH77_ZIZJJ</name>
<dbReference type="Proteomes" id="UP001652623">
    <property type="component" value="Chromosome 8"/>
</dbReference>
<dbReference type="SUPFAM" id="SSF52058">
    <property type="entry name" value="L domain-like"/>
    <property type="match status" value="1"/>
</dbReference>
<dbReference type="RefSeq" id="XP_060676085.1">
    <property type="nucleotide sequence ID" value="XM_060820102.1"/>
</dbReference>
<evidence type="ECO:0000256" key="2">
    <source>
        <dbReference type="ARBA" id="ARBA00022737"/>
    </source>
</evidence>
<dbReference type="GeneID" id="125418292"/>
<dbReference type="InterPro" id="IPR044974">
    <property type="entry name" value="Disease_R_plants"/>
</dbReference>
<dbReference type="PANTHER" id="PTHR11017:SF479">
    <property type="entry name" value="DISEASE RESISTANCE PROTEIN (TIR-NBS-LRR CLASS) FAMILY"/>
    <property type="match status" value="1"/>
</dbReference>
<keyword evidence="2" id="KW-0677">Repeat</keyword>
<keyword evidence="5" id="KW-1185">Reference proteome</keyword>
<feature type="domain" description="C-JID" evidence="4">
    <location>
        <begin position="500"/>
        <end position="576"/>
    </location>
</feature>
<dbReference type="InterPro" id="IPR032675">
    <property type="entry name" value="LRR_dom_sf"/>
</dbReference>
<dbReference type="RefSeq" id="XP_060676084.1">
    <property type="nucleotide sequence ID" value="XM_060820101.1"/>
</dbReference>
<feature type="region of interest" description="Disordered" evidence="3">
    <location>
        <begin position="626"/>
        <end position="646"/>
    </location>
</feature>
<dbReference type="Pfam" id="PF20160">
    <property type="entry name" value="C-JID"/>
    <property type="match status" value="1"/>
</dbReference>
<dbReference type="Gene3D" id="3.80.10.10">
    <property type="entry name" value="Ribonuclease Inhibitor"/>
    <property type="match status" value="3"/>
</dbReference>
<evidence type="ECO:0000256" key="3">
    <source>
        <dbReference type="SAM" id="MobiDB-lite"/>
    </source>
</evidence>
<dbReference type="Pfam" id="PF07725">
    <property type="entry name" value="LRR_3"/>
    <property type="match status" value="1"/>
</dbReference>
<organism evidence="5 7">
    <name type="scientific">Ziziphus jujuba</name>
    <name type="common">Chinese jujube</name>
    <name type="synonym">Ziziphus sativa</name>
    <dbReference type="NCBI Taxonomy" id="326968"/>
    <lineage>
        <taxon>Eukaryota</taxon>
        <taxon>Viridiplantae</taxon>
        <taxon>Streptophyta</taxon>
        <taxon>Embryophyta</taxon>
        <taxon>Tracheophyta</taxon>
        <taxon>Spermatophyta</taxon>
        <taxon>Magnoliopsida</taxon>
        <taxon>eudicotyledons</taxon>
        <taxon>Gunneridae</taxon>
        <taxon>Pentapetalae</taxon>
        <taxon>rosids</taxon>
        <taxon>fabids</taxon>
        <taxon>Rosales</taxon>
        <taxon>Rhamnaceae</taxon>
        <taxon>Paliureae</taxon>
        <taxon>Ziziphus</taxon>
    </lineage>
</organism>
<accession>A0ABM4AH77</accession>
<evidence type="ECO:0000313" key="7">
    <source>
        <dbReference type="RefSeq" id="XP_060676085.1"/>
    </source>
</evidence>
<proteinExistence type="predicted"/>
<evidence type="ECO:0000256" key="1">
    <source>
        <dbReference type="ARBA" id="ARBA00022614"/>
    </source>
</evidence>
<dbReference type="InterPro" id="IPR011713">
    <property type="entry name" value="Leu-rich_rpt_3"/>
</dbReference>
<evidence type="ECO:0000259" key="4">
    <source>
        <dbReference type="Pfam" id="PF20160"/>
    </source>
</evidence>
<evidence type="ECO:0000313" key="5">
    <source>
        <dbReference type="Proteomes" id="UP001652623"/>
    </source>
</evidence>
<reference evidence="6 7" key="1">
    <citation type="submission" date="2025-05" db="UniProtKB">
        <authorList>
            <consortium name="RefSeq"/>
        </authorList>
    </citation>
    <scope>IDENTIFICATION</scope>
    <source>
        <tissue evidence="6 7">Seedling</tissue>
    </source>
</reference>
<gene>
    <name evidence="6 7" type="primary">LOC125418292</name>
</gene>
<protein>
    <submittedName>
        <fullName evidence="6 7">Disease resistance protein RPP2B-like isoform X1</fullName>
    </submittedName>
</protein>
<keyword evidence="1" id="KW-0433">Leucine-rich repeat</keyword>
<dbReference type="InterPro" id="IPR045344">
    <property type="entry name" value="C-JID"/>
</dbReference>
<dbReference type="PANTHER" id="PTHR11017">
    <property type="entry name" value="LEUCINE-RICH REPEAT-CONTAINING PROTEIN"/>
    <property type="match status" value="1"/>
</dbReference>